<dbReference type="GO" id="GO:0004842">
    <property type="term" value="F:ubiquitin-protein transferase activity"/>
    <property type="evidence" value="ECO:0007669"/>
    <property type="project" value="InterPro"/>
</dbReference>
<organism evidence="1 2">
    <name type="scientific">Denticeps clupeoides</name>
    <name type="common">denticle herring</name>
    <dbReference type="NCBI Taxonomy" id="299321"/>
    <lineage>
        <taxon>Eukaryota</taxon>
        <taxon>Metazoa</taxon>
        <taxon>Chordata</taxon>
        <taxon>Craniata</taxon>
        <taxon>Vertebrata</taxon>
        <taxon>Euteleostomi</taxon>
        <taxon>Actinopterygii</taxon>
        <taxon>Neopterygii</taxon>
        <taxon>Teleostei</taxon>
        <taxon>Clupei</taxon>
        <taxon>Clupeiformes</taxon>
        <taxon>Denticipitoidei</taxon>
        <taxon>Denticipitidae</taxon>
        <taxon>Denticeps</taxon>
    </lineage>
</organism>
<dbReference type="PANTHER" id="PTHR22605:SF21">
    <property type="entry name" value="E3 UBIQUITIN-PROTEIN LIGASE RNF213-BETA"/>
    <property type="match status" value="1"/>
</dbReference>
<dbReference type="GO" id="GO:0005829">
    <property type="term" value="C:cytosol"/>
    <property type="evidence" value="ECO:0007669"/>
    <property type="project" value="TreeGrafter"/>
</dbReference>
<dbReference type="GeneTree" id="ENSGT00630000089884"/>
<keyword evidence="2" id="KW-1185">Reference proteome</keyword>
<evidence type="ECO:0000313" key="2">
    <source>
        <dbReference type="Proteomes" id="UP000694580"/>
    </source>
</evidence>
<protein>
    <submittedName>
        <fullName evidence="1">Uncharacterized protein</fullName>
    </submittedName>
</protein>
<dbReference type="Proteomes" id="UP000694580">
    <property type="component" value="Unplaced"/>
</dbReference>
<name>A0AAY4CEU4_9TELE</name>
<dbReference type="GO" id="GO:0005730">
    <property type="term" value="C:nucleolus"/>
    <property type="evidence" value="ECO:0007669"/>
    <property type="project" value="TreeGrafter"/>
</dbReference>
<dbReference type="GO" id="GO:0002040">
    <property type="term" value="P:sprouting angiogenesis"/>
    <property type="evidence" value="ECO:0007669"/>
    <property type="project" value="TreeGrafter"/>
</dbReference>
<dbReference type="Ensembl" id="ENSDCDT00010039281.1">
    <property type="protein sequence ID" value="ENSDCDP00010031710.1"/>
    <property type="gene ID" value="ENSDCDG00010020232.1"/>
</dbReference>
<evidence type="ECO:0000313" key="1">
    <source>
        <dbReference type="Ensembl" id="ENSDCDP00010031710.1"/>
    </source>
</evidence>
<reference evidence="1" key="1">
    <citation type="submission" date="2025-08" db="UniProtKB">
        <authorList>
            <consortium name="Ensembl"/>
        </authorList>
    </citation>
    <scope>IDENTIFICATION</scope>
</reference>
<dbReference type="GO" id="GO:0016020">
    <property type="term" value="C:membrane"/>
    <property type="evidence" value="ECO:0007669"/>
    <property type="project" value="TreeGrafter"/>
</dbReference>
<proteinExistence type="predicted"/>
<sequence>MAGVKREAAAIVCLFSFRFSSFHHRDYSVAVETLSEIQLVLIDPERELVPLVLTHCHYTLVKGHVTDASYDMQNLQNDLYRRFLAGKPLIQAVRIFTIFHKIAQEPLKGLVHDSMKSILRSFSDVCDAVTAVEVALRFLGKTGGEGSSLLLSYLKDSLRMGHQISASVAKALAECRLSHCTPTWQLLTCWKSELMLKTGQDPFPGLAQTYRTHLSPEEKRAVKVFLGLTDINSFTLELHEILLLKTGAENPDNHLLQKGTAAALPGLHALAEDITLHKAAEIWKMAVELH</sequence>
<dbReference type="GO" id="GO:0006511">
    <property type="term" value="P:ubiquitin-dependent protein catabolic process"/>
    <property type="evidence" value="ECO:0007669"/>
    <property type="project" value="TreeGrafter"/>
</dbReference>
<accession>A0AAY4CEU4</accession>
<dbReference type="PANTHER" id="PTHR22605">
    <property type="entry name" value="RZ-TYPE DOMAIN-CONTAINING PROTEIN"/>
    <property type="match status" value="1"/>
</dbReference>
<dbReference type="InterPro" id="IPR031248">
    <property type="entry name" value="RNF213"/>
</dbReference>
<dbReference type="GO" id="GO:2000051">
    <property type="term" value="P:negative regulation of non-canonical Wnt signaling pathway"/>
    <property type="evidence" value="ECO:0007669"/>
    <property type="project" value="TreeGrafter"/>
</dbReference>
<reference evidence="1" key="2">
    <citation type="submission" date="2025-09" db="UniProtKB">
        <authorList>
            <consortium name="Ensembl"/>
        </authorList>
    </citation>
    <scope>IDENTIFICATION</scope>
</reference>
<dbReference type="AlphaFoldDB" id="A0AAY4CEU4"/>
<dbReference type="GO" id="GO:0016887">
    <property type="term" value="F:ATP hydrolysis activity"/>
    <property type="evidence" value="ECO:0007669"/>
    <property type="project" value="InterPro"/>
</dbReference>